<dbReference type="PANTHER" id="PTHR23504:SF8">
    <property type="entry name" value="TRANSPORTER, PUTATIVE (AFU_ORTHOLOGUE AFUA_1G03730)-RELATED"/>
    <property type="match status" value="1"/>
</dbReference>
<dbReference type="SUPFAM" id="SSF103473">
    <property type="entry name" value="MFS general substrate transporter"/>
    <property type="match status" value="1"/>
</dbReference>
<dbReference type="PANTHER" id="PTHR23504">
    <property type="entry name" value="MAJOR FACILITATOR SUPERFAMILY DOMAIN-CONTAINING PROTEIN 10"/>
    <property type="match status" value="1"/>
</dbReference>
<feature type="transmembrane region" description="Helical" evidence="7">
    <location>
        <begin position="447"/>
        <end position="467"/>
    </location>
</feature>
<dbReference type="Pfam" id="PF07690">
    <property type="entry name" value="MFS_1"/>
    <property type="match status" value="1"/>
</dbReference>
<feature type="compositionally biased region" description="Polar residues" evidence="6">
    <location>
        <begin position="268"/>
        <end position="283"/>
    </location>
</feature>
<evidence type="ECO:0000259" key="8">
    <source>
        <dbReference type="PROSITE" id="PS50850"/>
    </source>
</evidence>
<dbReference type="InterPro" id="IPR020846">
    <property type="entry name" value="MFS_dom"/>
</dbReference>
<keyword evidence="4 7" id="KW-1133">Transmembrane helix</keyword>
<dbReference type="OrthoDB" id="10262656at2759"/>
<dbReference type="GeneID" id="25417507"/>
<evidence type="ECO:0000313" key="10">
    <source>
        <dbReference type="Proteomes" id="UP000027730"/>
    </source>
</evidence>
<name>A0A074W9P4_9PEZI</name>
<feature type="transmembrane region" description="Helical" evidence="7">
    <location>
        <begin position="487"/>
        <end position="507"/>
    </location>
</feature>
<keyword evidence="10" id="KW-1185">Reference proteome</keyword>
<feature type="domain" description="Major facilitator superfamily (MFS) profile" evidence="8">
    <location>
        <begin position="16"/>
        <end position="511"/>
    </location>
</feature>
<evidence type="ECO:0000256" key="1">
    <source>
        <dbReference type="ARBA" id="ARBA00004141"/>
    </source>
</evidence>
<reference evidence="9 10" key="1">
    <citation type="journal article" date="2014" name="BMC Genomics">
        <title>Genome sequencing of four Aureobasidium pullulans varieties: biotechnological potential, stress tolerance, and description of new species.</title>
        <authorList>
            <person name="Gostin Ar C."/>
            <person name="Ohm R.A."/>
            <person name="Kogej T."/>
            <person name="Sonjak S."/>
            <person name="Turk M."/>
            <person name="Zajc J."/>
            <person name="Zalar P."/>
            <person name="Grube M."/>
            <person name="Sun H."/>
            <person name="Han J."/>
            <person name="Sharma A."/>
            <person name="Chiniquy J."/>
            <person name="Ngan C.Y."/>
            <person name="Lipzen A."/>
            <person name="Barry K."/>
            <person name="Grigoriev I.V."/>
            <person name="Gunde-Cimerman N."/>
        </authorList>
    </citation>
    <scope>NUCLEOTIDE SEQUENCE [LARGE SCALE GENOMIC DNA]</scope>
    <source>
        <strain evidence="9 10">CBS 147.97</strain>
    </source>
</reference>
<keyword evidence="5 7" id="KW-0472">Membrane</keyword>
<dbReference type="CDD" id="cd17330">
    <property type="entry name" value="MFS_SLC46_TetA_like"/>
    <property type="match status" value="1"/>
</dbReference>
<dbReference type="InterPro" id="IPR011701">
    <property type="entry name" value="MFS"/>
</dbReference>
<gene>
    <name evidence="9" type="ORF">M436DRAFT_85287</name>
</gene>
<feature type="compositionally biased region" description="Polar residues" evidence="6">
    <location>
        <begin position="608"/>
        <end position="620"/>
    </location>
</feature>
<feature type="region of interest" description="Disordered" evidence="6">
    <location>
        <begin position="527"/>
        <end position="626"/>
    </location>
</feature>
<feature type="transmembrane region" description="Helical" evidence="7">
    <location>
        <begin position="301"/>
        <end position="325"/>
    </location>
</feature>
<feature type="compositionally biased region" description="Acidic residues" evidence="6">
    <location>
        <begin position="554"/>
        <end position="564"/>
    </location>
</feature>
<feature type="transmembrane region" description="Helical" evidence="7">
    <location>
        <begin position="418"/>
        <end position="440"/>
    </location>
</feature>
<feature type="transmembrane region" description="Helical" evidence="7">
    <location>
        <begin position="190"/>
        <end position="212"/>
    </location>
</feature>
<dbReference type="HOGENOM" id="CLU_001265_54_5_1"/>
<evidence type="ECO:0000256" key="6">
    <source>
        <dbReference type="SAM" id="MobiDB-lite"/>
    </source>
</evidence>
<evidence type="ECO:0000256" key="3">
    <source>
        <dbReference type="ARBA" id="ARBA00022692"/>
    </source>
</evidence>
<feature type="transmembrane region" description="Helical" evidence="7">
    <location>
        <begin position="356"/>
        <end position="375"/>
    </location>
</feature>
<sequence length="626" mass="68251">MATNKNQPERRLPVQQMCVLALCRISEPIAFTSVFPYLPEMIESLGVPEADVARWAGICTSMFPLAQFLTAVQWGRASDRYGRKSVILFSLTCTMITSLLWGFSSSLGMAITVRILAGAANGTVGIIRTAVAEMVPWKELQPRAFSVMPLVWNIGSIFGPTLGGALANPYHVKPGQPLSDNPAFFERFPYALPNMLAVILFVIGIAIGLLFLEETLAAKKDRRDYGLELGLRLKYYTKQAVRKVKGKFSLTNNQDDTEREPLLKPQFAPSSGSDEEAANTTPSKPAFPPPSFREVLNYQTIINLVVYTLLALHNIAFDQLIPIFMHHPVQDHSANNPDFQPPLKFAGGFGLDSGRIGFIFTLYGISGMLVQFLVFPPVARKYGVVKCLRVCAICMPIIYFCVPFAALLPDRTSQEVAIFALMIIKGCFSTFAFPCSTILLTNSASSLRILGTLNGIATSVGAIGRAVGPAIGGSTFTVGVKIGYVILPWWTLSLIATLAAIPSFWVVEGEGFGGDADNVEDDEDNITQETEQEAEYGNPGPLLSRTDSITSDAISEDEREYDSDDTARDIARPPQISNRRASGSQSLSRRSSRKMSAPIGMENRTISRKYSSNLGQSFGSAGSYVP</sequence>
<accession>A0A074W9P4</accession>
<feature type="transmembrane region" description="Helical" evidence="7">
    <location>
        <begin position="109"/>
        <end position="130"/>
    </location>
</feature>
<dbReference type="EMBL" id="KL584720">
    <property type="protein sequence ID" value="KEQ69825.1"/>
    <property type="molecule type" value="Genomic_DNA"/>
</dbReference>
<dbReference type="Proteomes" id="UP000027730">
    <property type="component" value="Unassembled WGS sequence"/>
</dbReference>
<keyword evidence="2" id="KW-0813">Transport</keyword>
<dbReference type="Gene3D" id="1.20.1250.20">
    <property type="entry name" value="MFS general substrate transporter like domains"/>
    <property type="match status" value="1"/>
</dbReference>
<dbReference type="GO" id="GO:0022857">
    <property type="term" value="F:transmembrane transporter activity"/>
    <property type="evidence" value="ECO:0007669"/>
    <property type="project" value="InterPro"/>
</dbReference>
<dbReference type="GO" id="GO:0016020">
    <property type="term" value="C:membrane"/>
    <property type="evidence" value="ECO:0007669"/>
    <property type="project" value="UniProtKB-SubCell"/>
</dbReference>
<dbReference type="InterPro" id="IPR036259">
    <property type="entry name" value="MFS_trans_sf"/>
</dbReference>
<organism evidence="9 10">
    <name type="scientific">Aureobasidium namibiae CBS 147.97</name>
    <dbReference type="NCBI Taxonomy" id="1043004"/>
    <lineage>
        <taxon>Eukaryota</taxon>
        <taxon>Fungi</taxon>
        <taxon>Dikarya</taxon>
        <taxon>Ascomycota</taxon>
        <taxon>Pezizomycotina</taxon>
        <taxon>Dothideomycetes</taxon>
        <taxon>Dothideomycetidae</taxon>
        <taxon>Dothideales</taxon>
        <taxon>Saccotheciaceae</taxon>
        <taxon>Aureobasidium</taxon>
    </lineage>
</organism>
<proteinExistence type="predicted"/>
<dbReference type="AlphaFoldDB" id="A0A074W9P4"/>
<dbReference type="PROSITE" id="PS50850">
    <property type="entry name" value="MFS"/>
    <property type="match status" value="1"/>
</dbReference>
<feature type="transmembrane region" description="Helical" evidence="7">
    <location>
        <begin position="150"/>
        <end position="170"/>
    </location>
</feature>
<feature type="transmembrane region" description="Helical" evidence="7">
    <location>
        <begin position="86"/>
        <end position="103"/>
    </location>
</feature>
<dbReference type="RefSeq" id="XP_013424013.1">
    <property type="nucleotide sequence ID" value="XM_013568559.1"/>
</dbReference>
<protein>
    <submittedName>
        <fullName evidence="9">MFS general substrate transporter</fullName>
    </submittedName>
</protein>
<feature type="region of interest" description="Disordered" evidence="6">
    <location>
        <begin position="251"/>
        <end position="286"/>
    </location>
</feature>
<keyword evidence="3 7" id="KW-0812">Transmembrane</keyword>
<evidence type="ECO:0000313" key="9">
    <source>
        <dbReference type="EMBL" id="KEQ69825.1"/>
    </source>
</evidence>
<comment type="subcellular location">
    <subcellularLocation>
        <location evidence="1">Membrane</location>
        <topology evidence="1">Multi-pass membrane protein</topology>
    </subcellularLocation>
</comment>
<evidence type="ECO:0000256" key="5">
    <source>
        <dbReference type="ARBA" id="ARBA00023136"/>
    </source>
</evidence>
<evidence type="ECO:0000256" key="2">
    <source>
        <dbReference type="ARBA" id="ARBA00022448"/>
    </source>
</evidence>
<evidence type="ECO:0000256" key="7">
    <source>
        <dbReference type="SAM" id="Phobius"/>
    </source>
</evidence>
<feature type="transmembrane region" description="Helical" evidence="7">
    <location>
        <begin position="387"/>
        <end position="406"/>
    </location>
</feature>
<feature type="compositionally biased region" description="Low complexity" evidence="6">
    <location>
        <begin position="579"/>
        <end position="589"/>
    </location>
</feature>
<evidence type="ECO:0000256" key="4">
    <source>
        <dbReference type="ARBA" id="ARBA00022989"/>
    </source>
</evidence>